<dbReference type="SUPFAM" id="SSF56219">
    <property type="entry name" value="DNase I-like"/>
    <property type="match status" value="1"/>
</dbReference>
<sequence>MEAMQALMKRMQLSEAEKKGIRICEAESGSMGSGDPKAIGKGNNVQRSRREPFPVYLSSASGKRHALEDGPWMFGKDLVIVVDYDESKVLEEMVFAFVPIWIRASKMPLCMMNKAIGRAIGGEVGEFMRMESEKDGTAVGQFLRIKRRSGDSSSRGSDAPSWRRKDSGAVVTGREARNGEEEEVTSPVKKSVQMHKPEQAKKALFSIEKEMVSAGKNQPQGGEIGGEMLKPAQHDRVQEKADAQGKYMENNAMQPMHVDGGAAQGEVPSGVKGPGGSKQKTFKRMTRETRDCEGQGRGGIAVLWRRRIDVSLRSMSKYHIDVDIEEGGGGSWRFIGVYGEAQSDLRFKTWDTLRSLAMNPAQPWLMAGDFNEILVAAEKQGGRPKCQAQMDKFRDTLADCGLIDIGFEGDMFTWRNNSHTEEGYIREHLDRAVANQEWRVKFPSFRVVNGDPRHSDHRPVIITTCGGRKGVMQRGSSSFRFEAAWLAEEKCREVVSENWEMASTLAEGCDECGEGGSFRGNICKEKVVKEGVLKYKLEKLEEQVDTYWRQRAHVAWLQKGDRNTSFFHATCSERKRSNRIGRLKKEDGSWVESEEEKKSFIMQYFKNMFQSNGCQHPERLLSKVKKKVTEEMNECLMAEFIVEEIKTSIDSIGDLKAPGPDGMPAVFYKNFWDVVGGKVTSEVLDILNGGQMPLGWNETTIVLIPKVKQPEQIKDLRPISLRNVLYKIVSKVLANRVKKVLPDVISQSQSAFVPGHLISDNILIAYEQTHCLRHKRTGNVGFAALKLDMSKAYDRVEWEFLSEMMIKLGFNQVWTQLIMKCITSVSYKIRVNGELTEEFLPGRGLHQGDPLSPYLFLLCAEGFSALLSQAEEEGLIQGVRKCQGAPSVSHLLFANDSLILCRADRGDAQQLQSIL</sequence>
<dbReference type="InterPro" id="IPR000477">
    <property type="entry name" value="RT_dom"/>
</dbReference>
<accession>B9FU75</accession>
<dbReference type="InterPro" id="IPR036691">
    <property type="entry name" value="Endo/exonu/phosph_ase_sf"/>
</dbReference>
<dbReference type="Gene3D" id="3.60.10.10">
    <property type="entry name" value="Endonuclease/exonuclease/phosphatase"/>
    <property type="match status" value="1"/>
</dbReference>
<organism evidence="3">
    <name type="scientific">Oryza sativa subsp. japonica</name>
    <name type="common">Rice</name>
    <dbReference type="NCBI Taxonomy" id="39947"/>
    <lineage>
        <taxon>Eukaryota</taxon>
        <taxon>Viridiplantae</taxon>
        <taxon>Streptophyta</taxon>
        <taxon>Embryophyta</taxon>
        <taxon>Tracheophyta</taxon>
        <taxon>Spermatophyta</taxon>
        <taxon>Magnoliopsida</taxon>
        <taxon>Liliopsida</taxon>
        <taxon>Poales</taxon>
        <taxon>Poaceae</taxon>
        <taxon>BOP clade</taxon>
        <taxon>Oryzoideae</taxon>
        <taxon>Oryzeae</taxon>
        <taxon>Oryzinae</taxon>
        <taxon>Oryza</taxon>
        <taxon>Oryza sativa</taxon>
    </lineage>
</organism>
<dbReference type="Pfam" id="PF03372">
    <property type="entry name" value="Exo_endo_phos"/>
    <property type="match status" value="1"/>
</dbReference>
<proteinExistence type="predicted"/>
<dbReference type="PANTHER" id="PTHR31635">
    <property type="entry name" value="REVERSE TRANSCRIPTASE DOMAIN-CONTAINING PROTEIN-RELATED"/>
    <property type="match status" value="1"/>
</dbReference>
<gene>
    <name evidence="3" type="ORF">OsJ_25113</name>
</gene>
<feature type="region of interest" description="Disordered" evidence="1">
    <location>
        <begin position="145"/>
        <end position="197"/>
    </location>
</feature>
<dbReference type="AlphaFoldDB" id="B9FU75"/>
<name>B9FU75_ORYSJ</name>
<reference evidence="3" key="1">
    <citation type="journal article" date="2005" name="PLoS Biol.">
        <title>The genomes of Oryza sativa: a history of duplications.</title>
        <authorList>
            <person name="Yu J."/>
            <person name="Wang J."/>
            <person name="Lin W."/>
            <person name="Li S."/>
            <person name="Li H."/>
            <person name="Zhou J."/>
            <person name="Ni P."/>
            <person name="Dong W."/>
            <person name="Hu S."/>
            <person name="Zeng C."/>
            <person name="Zhang J."/>
            <person name="Zhang Y."/>
            <person name="Li R."/>
            <person name="Xu Z."/>
            <person name="Li S."/>
            <person name="Li X."/>
            <person name="Zheng H."/>
            <person name="Cong L."/>
            <person name="Lin L."/>
            <person name="Yin J."/>
            <person name="Geng J."/>
            <person name="Li G."/>
            <person name="Shi J."/>
            <person name="Liu J."/>
            <person name="Lv H."/>
            <person name="Li J."/>
            <person name="Wang J."/>
            <person name="Deng Y."/>
            <person name="Ran L."/>
            <person name="Shi X."/>
            <person name="Wang X."/>
            <person name="Wu Q."/>
            <person name="Li C."/>
            <person name="Ren X."/>
            <person name="Wang J."/>
            <person name="Wang X."/>
            <person name="Li D."/>
            <person name="Liu D."/>
            <person name="Zhang X."/>
            <person name="Ji Z."/>
            <person name="Zhao W."/>
            <person name="Sun Y."/>
            <person name="Zhang Z."/>
            <person name="Bao J."/>
            <person name="Han Y."/>
            <person name="Dong L."/>
            <person name="Ji J."/>
            <person name="Chen P."/>
            <person name="Wu S."/>
            <person name="Liu J."/>
            <person name="Xiao Y."/>
            <person name="Bu D."/>
            <person name="Tan J."/>
            <person name="Yang L."/>
            <person name="Ye C."/>
            <person name="Zhang J."/>
            <person name="Xu J."/>
            <person name="Zhou Y."/>
            <person name="Yu Y."/>
            <person name="Zhang B."/>
            <person name="Zhuang S."/>
            <person name="Wei H."/>
            <person name="Liu B."/>
            <person name="Lei M."/>
            <person name="Yu H."/>
            <person name="Li Y."/>
            <person name="Xu H."/>
            <person name="Wei S."/>
            <person name="He X."/>
            <person name="Fang L."/>
            <person name="Zhang Z."/>
            <person name="Zhang Y."/>
            <person name="Huang X."/>
            <person name="Su Z."/>
            <person name="Tong W."/>
            <person name="Li J."/>
            <person name="Tong Z."/>
            <person name="Li S."/>
            <person name="Ye J."/>
            <person name="Wang L."/>
            <person name="Fang L."/>
            <person name="Lei T."/>
            <person name="Chen C."/>
            <person name="Chen H."/>
            <person name="Xu Z."/>
            <person name="Li H."/>
            <person name="Huang H."/>
            <person name="Zhang F."/>
            <person name="Xu H."/>
            <person name="Li N."/>
            <person name="Zhao C."/>
            <person name="Li S."/>
            <person name="Dong L."/>
            <person name="Huang Y."/>
            <person name="Li L."/>
            <person name="Xi Y."/>
            <person name="Qi Q."/>
            <person name="Li W."/>
            <person name="Zhang B."/>
            <person name="Hu W."/>
            <person name="Zhang Y."/>
            <person name="Tian X."/>
            <person name="Jiao Y."/>
            <person name="Liang X."/>
            <person name="Jin J."/>
            <person name="Gao L."/>
            <person name="Zheng W."/>
            <person name="Hao B."/>
            <person name="Liu S."/>
            <person name="Wang W."/>
            <person name="Yuan L."/>
            <person name="Cao M."/>
            <person name="McDermott J."/>
            <person name="Samudrala R."/>
            <person name="Wang J."/>
            <person name="Wong G.K."/>
            <person name="Yang H."/>
        </authorList>
    </citation>
    <scope>NUCLEOTIDE SEQUENCE [LARGE SCALE GENOMIC DNA]</scope>
</reference>
<dbReference type="SUPFAM" id="SSF56672">
    <property type="entry name" value="DNA/RNA polymerases"/>
    <property type="match status" value="1"/>
</dbReference>
<dbReference type="Pfam" id="PF00078">
    <property type="entry name" value="RVT_1"/>
    <property type="match status" value="1"/>
</dbReference>
<feature type="domain" description="Reverse transcriptase" evidence="2">
    <location>
        <begin position="685"/>
        <end position="915"/>
    </location>
</feature>
<dbReference type="Proteomes" id="UP000007752">
    <property type="component" value="Chromosome 7"/>
</dbReference>
<dbReference type="InterPro" id="IPR043502">
    <property type="entry name" value="DNA/RNA_pol_sf"/>
</dbReference>
<dbReference type="GO" id="GO:0003824">
    <property type="term" value="F:catalytic activity"/>
    <property type="evidence" value="ECO:0007669"/>
    <property type="project" value="InterPro"/>
</dbReference>
<evidence type="ECO:0000259" key="2">
    <source>
        <dbReference type="PROSITE" id="PS50878"/>
    </source>
</evidence>
<evidence type="ECO:0000313" key="3">
    <source>
        <dbReference type="EMBL" id="EEE67582.1"/>
    </source>
</evidence>
<feature type="region of interest" description="Disordered" evidence="1">
    <location>
        <begin position="267"/>
        <end position="293"/>
    </location>
</feature>
<dbReference type="EMBL" id="CM000144">
    <property type="protein sequence ID" value="EEE67582.1"/>
    <property type="molecule type" value="Genomic_DNA"/>
</dbReference>
<dbReference type="PROSITE" id="PS50878">
    <property type="entry name" value="RT_POL"/>
    <property type="match status" value="1"/>
</dbReference>
<evidence type="ECO:0000256" key="1">
    <source>
        <dbReference type="SAM" id="MobiDB-lite"/>
    </source>
</evidence>
<dbReference type="InterPro" id="IPR005135">
    <property type="entry name" value="Endo/exonuclease/phosphatase"/>
</dbReference>
<protein>
    <recommendedName>
        <fullName evidence="2">Reverse transcriptase domain-containing protein</fullName>
    </recommendedName>
</protein>
<dbReference type="PANTHER" id="PTHR31635:SF196">
    <property type="entry name" value="REVERSE TRANSCRIPTASE DOMAIN-CONTAINING PROTEIN-RELATED"/>
    <property type="match status" value="1"/>
</dbReference>
<dbReference type="CDD" id="cd01650">
    <property type="entry name" value="RT_nLTR_like"/>
    <property type="match status" value="1"/>
</dbReference>
<reference evidence="3" key="2">
    <citation type="submission" date="2008-12" db="EMBL/GenBank/DDBJ databases">
        <title>Improved gene annotation of the rice (Oryza sativa) genomes.</title>
        <authorList>
            <person name="Wang J."/>
            <person name="Li R."/>
            <person name="Fan W."/>
            <person name="Huang Q."/>
            <person name="Zhang J."/>
            <person name="Zhou Y."/>
            <person name="Hu Y."/>
            <person name="Zi S."/>
            <person name="Li J."/>
            <person name="Ni P."/>
            <person name="Zheng H."/>
            <person name="Zhang Y."/>
            <person name="Zhao M."/>
            <person name="Hao Q."/>
            <person name="McDermott J."/>
            <person name="Samudrala R."/>
            <person name="Kristiansen K."/>
            <person name="Wong G.K.-S."/>
        </authorList>
    </citation>
    <scope>NUCLEOTIDE SEQUENCE</scope>
</reference>